<keyword evidence="3" id="KW-0804">Transcription</keyword>
<evidence type="ECO:0000256" key="2">
    <source>
        <dbReference type="ARBA" id="ARBA00023125"/>
    </source>
</evidence>
<keyword evidence="2" id="KW-0238">DNA-binding</keyword>
<protein>
    <recommendedName>
        <fullName evidence="5">HTH luxR-type domain-containing protein</fullName>
    </recommendedName>
</protein>
<evidence type="ECO:0000256" key="4">
    <source>
        <dbReference type="SAM" id="MobiDB-lite"/>
    </source>
</evidence>
<evidence type="ECO:0000313" key="7">
    <source>
        <dbReference type="Proteomes" id="UP001500655"/>
    </source>
</evidence>
<feature type="region of interest" description="Disordered" evidence="4">
    <location>
        <begin position="191"/>
        <end position="224"/>
    </location>
</feature>
<dbReference type="PROSITE" id="PS00622">
    <property type="entry name" value="HTH_LUXR_1"/>
    <property type="match status" value="1"/>
</dbReference>
<dbReference type="RefSeq" id="WP_344076583.1">
    <property type="nucleotide sequence ID" value="NZ_BAAALS010000002.1"/>
</dbReference>
<dbReference type="Gene3D" id="1.10.10.10">
    <property type="entry name" value="Winged helix-like DNA-binding domain superfamily/Winged helix DNA-binding domain"/>
    <property type="match status" value="1"/>
</dbReference>
<dbReference type="PROSITE" id="PS50043">
    <property type="entry name" value="HTH_LUXR_2"/>
    <property type="match status" value="1"/>
</dbReference>
<reference evidence="7" key="1">
    <citation type="journal article" date="2019" name="Int. J. Syst. Evol. Microbiol.">
        <title>The Global Catalogue of Microorganisms (GCM) 10K type strain sequencing project: providing services to taxonomists for standard genome sequencing and annotation.</title>
        <authorList>
            <consortium name="The Broad Institute Genomics Platform"/>
            <consortium name="The Broad Institute Genome Sequencing Center for Infectious Disease"/>
            <person name="Wu L."/>
            <person name="Ma J."/>
        </authorList>
    </citation>
    <scope>NUCLEOTIDE SEQUENCE [LARGE SCALE GENOMIC DNA]</scope>
    <source>
        <strain evidence="7">JCM 13249</strain>
    </source>
</reference>
<feature type="domain" description="HTH luxR-type" evidence="5">
    <location>
        <begin position="125"/>
        <end position="190"/>
    </location>
</feature>
<name>A0ABP4VZT4_9ACTN</name>
<sequence>MSTEEASTPTAPPSRDDHELLIDELLADASDTTGGRLLAAASGGDPVMMRALVLIAVGLGELTRVDGRWRWNTGTSRSGRLAGVLEDRSTALSDRQLVALRAVTEGWVRPYELVAAELEHRAAPGTRVCPGLTPRQRQVLTLLGDGLTVDAIARRLYLSPRTVGKHLERVYRRLGTSDRLTTVLQAKRLGLLGPADGGEPVPGAARQSPLAHPTGHRARRSDAA</sequence>
<dbReference type="PANTHER" id="PTHR44688:SF16">
    <property type="entry name" value="DNA-BINDING TRANSCRIPTIONAL ACTIVATOR DEVR_DOSR"/>
    <property type="match status" value="1"/>
</dbReference>
<accession>A0ABP4VZT4</accession>
<feature type="compositionally biased region" description="Basic residues" evidence="4">
    <location>
        <begin position="214"/>
        <end position="224"/>
    </location>
</feature>
<organism evidence="6 7">
    <name type="scientific">Luedemannella helvata</name>
    <dbReference type="NCBI Taxonomy" id="349315"/>
    <lineage>
        <taxon>Bacteria</taxon>
        <taxon>Bacillati</taxon>
        <taxon>Actinomycetota</taxon>
        <taxon>Actinomycetes</taxon>
        <taxon>Micromonosporales</taxon>
        <taxon>Micromonosporaceae</taxon>
        <taxon>Luedemannella</taxon>
    </lineage>
</organism>
<gene>
    <name evidence="6" type="ORF">GCM10009681_06450</name>
</gene>
<dbReference type="CDD" id="cd06170">
    <property type="entry name" value="LuxR_C_like"/>
    <property type="match status" value="1"/>
</dbReference>
<evidence type="ECO:0000313" key="6">
    <source>
        <dbReference type="EMBL" id="GAA1738398.1"/>
    </source>
</evidence>
<comment type="caution">
    <text evidence="6">The sequence shown here is derived from an EMBL/GenBank/DDBJ whole genome shotgun (WGS) entry which is preliminary data.</text>
</comment>
<dbReference type="PANTHER" id="PTHR44688">
    <property type="entry name" value="DNA-BINDING TRANSCRIPTIONAL ACTIVATOR DEVR_DOSR"/>
    <property type="match status" value="1"/>
</dbReference>
<evidence type="ECO:0000256" key="1">
    <source>
        <dbReference type="ARBA" id="ARBA00023015"/>
    </source>
</evidence>
<dbReference type="SMART" id="SM00421">
    <property type="entry name" value="HTH_LUXR"/>
    <property type="match status" value="1"/>
</dbReference>
<dbReference type="SUPFAM" id="SSF46894">
    <property type="entry name" value="C-terminal effector domain of the bipartite response regulators"/>
    <property type="match status" value="1"/>
</dbReference>
<keyword evidence="7" id="KW-1185">Reference proteome</keyword>
<dbReference type="PRINTS" id="PR00038">
    <property type="entry name" value="HTHLUXR"/>
</dbReference>
<proteinExistence type="predicted"/>
<dbReference type="Proteomes" id="UP001500655">
    <property type="component" value="Unassembled WGS sequence"/>
</dbReference>
<dbReference type="Pfam" id="PF00196">
    <property type="entry name" value="GerE"/>
    <property type="match status" value="1"/>
</dbReference>
<keyword evidence="1" id="KW-0805">Transcription regulation</keyword>
<evidence type="ECO:0000256" key="3">
    <source>
        <dbReference type="ARBA" id="ARBA00023163"/>
    </source>
</evidence>
<evidence type="ECO:0000259" key="5">
    <source>
        <dbReference type="PROSITE" id="PS50043"/>
    </source>
</evidence>
<dbReference type="InterPro" id="IPR016032">
    <property type="entry name" value="Sig_transdc_resp-reg_C-effctor"/>
</dbReference>
<dbReference type="EMBL" id="BAAALS010000002">
    <property type="protein sequence ID" value="GAA1738398.1"/>
    <property type="molecule type" value="Genomic_DNA"/>
</dbReference>
<dbReference type="InterPro" id="IPR036388">
    <property type="entry name" value="WH-like_DNA-bd_sf"/>
</dbReference>
<dbReference type="InterPro" id="IPR000792">
    <property type="entry name" value="Tscrpt_reg_LuxR_C"/>
</dbReference>